<feature type="transmembrane region" description="Helical" evidence="1">
    <location>
        <begin position="118"/>
        <end position="139"/>
    </location>
</feature>
<dbReference type="EMBL" id="QVES01000001">
    <property type="protein sequence ID" value="RGB90328.1"/>
    <property type="molecule type" value="Genomic_DNA"/>
</dbReference>
<reference evidence="2 9" key="4">
    <citation type="journal article" date="2019" name="Nat. Med.">
        <title>A library of human gut bacterial isolates paired with longitudinal multiomics data enables mechanistic microbiome research.</title>
        <authorList>
            <person name="Poyet M."/>
            <person name="Groussin M."/>
            <person name="Gibbons S.M."/>
            <person name="Avila-Pacheco J."/>
            <person name="Jiang X."/>
            <person name="Kearney S.M."/>
            <person name="Perrotta A.R."/>
            <person name="Berdy B."/>
            <person name="Zhao S."/>
            <person name="Lieberman T.D."/>
            <person name="Swanson P.K."/>
            <person name="Smith M."/>
            <person name="Roesemann S."/>
            <person name="Alexander J.E."/>
            <person name="Rich S.A."/>
            <person name="Livny J."/>
            <person name="Vlamakis H."/>
            <person name="Clish C."/>
            <person name="Bullock K."/>
            <person name="Deik A."/>
            <person name="Scott J."/>
            <person name="Pierce K.A."/>
            <person name="Xavier R.J."/>
            <person name="Alm E.J."/>
        </authorList>
    </citation>
    <scope>NUCLEOTIDE SEQUENCE [LARGE SCALE GENOMIC DNA]</scope>
    <source>
        <strain evidence="2 9">BIOML-B1</strain>
    </source>
</reference>
<dbReference type="Proteomes" id="UP000462091">
    <property type="component" value="Unassembled WGS sequence"/>
</dbReference>
<evidence type="ECO:0000313" key="6">
    <source>
        <dbReference type="Proteomes" id="UP000219901"/>
    </source>
</evidence>
<dbReference type="EMBL" id="WKQM01000004">
    <property type="protein sequence ID" value="MSC50970.1"/>
    <property type="molecule type" value="Genomic_DNA"/>
</dbReference>
<accession>A0A2A6ZX19</accession>
<reference evidence="3 6" key="1">
    <citation type="journal article" date="2017" name="Front. Microbiol.">
        <title>New Insights into the Diversity of the Genus Faecalibacterium.</title>
        <authorList>
            <person name="Benevides L."/>
            <person name="Burman S."/>
            <person name="Martin R."/>
            <person name="Robert V."/>
            <person name="Thomas M."/>
            <person name="Miquel S."/>
            <person name="Chain F."/>
            <person name="Sokol H."/>
            <person name="Bermudez-Humaran L.G."/>
            <person name="Morrison M."/>
            <person name="Langella P."/>
            <person name="Azevedo V.A."/>
            <person name="Chatel J.M."/>
            <person name="Soares S."/>
        </authorList>
    </citation>
    <scope>NUCLEOTIDE SEQUENCE [LARGE SCALE GENOMIC DNA]</scope>
    <source>
        <strain evidence="3 6">CNCM I 4546</strain>
    </source>
</reference>
<evidence type="ECO:0000313" key="8">
    <source>
        <dbReference type="Proteomes" id="UP000260783"/>
    </source>
</evidence>
<evidence type="ECO:0000313" key="4">
    <source>
        <dbReference type="EMBL" id="RGB90328.1"/>
    </source>
</evidence>
<feature type="transmembrane region" description="Helical" evidence="1">
    <location>
        <begin position="217"/>
        <end position="244"/>
    </location>
</feature>
<proteinExistence type="predicted"/>
<evidence type="ECO:0008006" key="10">
    <source>
        <dbReference type="Google" id="ProtNLM"/>
    </source>
</evidence>
<keyword evidence="1" id="KW-0812">Transmembrane</keyword>
<dbReference type="AlphaFoldDB" id="A0A2A6ZX19"/>
<evidence type="ECO:0000313" key="9">
    <source>
        <dbReference type="Proteomes" id="UP000462091"/>
    </source>
</evidence>
<gene>
    <name evidence="3" type="ORF">CGS55_14735</name>
    <name evidence="5" type="ORF">DWZ04_00845</name>
    <name evidence="4" type="ORF">DWZ25_00630</name>
    <name evidence="2" type="ORF">GKE10_03405</name>
</gene>
<dbReference type="EMBL" id="NMTV01000071">
    <property type="protein sequence ID" value="PDX71435.1"/>
    <property type="molecule type" value="Genomic_DNA"/>
</dbReference>
<evidence type="ECO:0000313" key="2">
    <source>
        <dbReference type="EMBL" id="MSC50970.1"/>
    </source>
</evidence>
<protein>
    <recommendedName>
        <fullName evidence="10">Stage II sporulation protein M</fullName>
    </recommendedName>
</protein>
<feature type="transmembrane region" description="Helical" evidence="1">
    <location>
        <begin position="171"/>
        <end position="196"/>
    </location>
</feature>
<name>A0A2A6ZX19_9FIRM</name>
<dbReference type="Proteomes" id="UP000260783">
    <property type="component" value="Unassembled WGS sequence"/>
</dbReference>
<evidence type="ECO:0000313" key="5">
    <source>
        <dbReference type="EMBL" id="RGC02430.1"/>
    </source>
</evidence>
<evidence type="ECO:0000313" key="7">
    <source>
        <dbReference type="Proteomes" id="UP000260782"/>
    </source>
</evidence>
<sequence length="248" mass="26320">MWIYEQTKSEENFSLLPQTVGLPVQTAESALPPVPAQAAEPAEQLTQKEPCIPAKRHATQDCWLLAAAFLVGCTAAGVLQAVCDARQTELLQYYLEAWQRLFAPGSMQGAVQLFGMEYLTLGLVVSLFLVLGLSALGPVMIFGNMMLYGLGSGLLMVQLCTAGGWKAILPALLWTGLPAAAASGCLCFFGACALQVSSRIHAYSFRKHPGGQARPGVQALLGQYLLTMVVLLPLCGAAAGLSYLGSRL</sequence>
<feature type="transmembrane region" description="Helical" evidence="1">
    <location>
        <begin position="146"/>
        <end position="165"/>
    </location>
</feature>
<evidence type="ECO:0000313" key="3">
    <source>
        <dbReference type="EMBL" id="PDX71435.1"/>
    </source>
</evidence>
<dbReference type="Proteomes" id="UP000260782">
    <property type="component" value="Unassembled WGS sequence"/>
</dbReference>
<reference evidence="3" key="2">
    <citation type="submission" date="2017-07" db="EMBL/GenBank/DDBJ databases">
        <authorList>
            <person name="Sun Z.S."/>
            <person name="Albrecht U."/>
            <person name="Echele G."/>
            <person name="Lee C.C."/>
        </authorList>
    </citation>
    <scope>NUCLEOTIDE SEQUENCE</scope>
    <source>
        <strain evidence="3">CNCM I 4546</strain>
    </source>
</reference>
<keyword evidence="1" id="KW-1133">Transmembrane helix</keyword>
<dbReference type="EMBL" id="QVEW01000001">
    <property type="protein sequence ID" value="RGC02430.1"/>
    <property type="molecule type" value="Genomic_DNA"/>
</dbReference>
<organism evidence="3 6">
    <name type="scientific">Faecalibacterium prausnitzii</name>
    <dbReference type="NCBI Taxonomy" id="853"/>
    <lineage>
        <taxon>Bacteria</taxon>
        <taxon>Bacillati</taxon>
        <taxon>Bacillota</taxon>
        <taxon>Clostridia</taxon>
        <taxon>Eubacteriales</taxon>
        <taxon>Oscillospiraceae</taxon>
        <taxon>Faecalibacterium</taxon>
    </lineage>
</organism>
<keyword evidence="1" id="KW-0472">Membrane</keyword>
<reference evidence="7 8" key="3">
    <citation type="submission" date="2018-08" db="EMBL/GenBank/DDBJ databases">
        <title>A genome reference for cultivated species of the human gut microbiota.</title>
        <authorList>
            <person name="Zou Y."/>
            <person name="Xue W."/>
            <person name="Luo G."/>
        </authorList>
    </citation>
    <scope>NUCLEOTIDE SEQUENCE [LARGE SCALE GENOMIC DNA]</scope>
    <source>
        <strain evidence="5 8">AF29-11BH</strain>
        <strain evidence="4 7">AF31-14AC</strain>
    </source>
</reference>
<evidence type="ECO:0000256" key="1">
    <source>
        <dbReference type="SAM" id="Phobius"/>
    </source>
</evidence>
<feature type="transmembrane region" description="Helical" evidence="1">
    <location>
        <begin position="62"/>
        <end position="82"/>
    </location>
</feature>
<comment type="caution">
    <text evidence="3">The sequence shown here is derived from an EMBL/GenBank/DDBJ whole genome shotgun (WGS) entry which is preliminary data.</text>
</comment>
<dbReference type="Proteomes" id="UP000219901">
    <property type="component" value="Unassembled WGS sequence"/>
</dbReference>
<dbReference type="RefSeq" id="WP_015538501.1">
    <property type="nucleotide sequence ID" value="NZ_BNEV01000014.1"/>
</dbReference>